<reference evidence="2 3" key="1">
    <citation type="journal article" date="2017" name="Nat. Commun.">
        <title>Genome assembly with in vitro proximity ligation data and whole-genome triplication in lettuce.</title>
        <authorList>
            <person name="Reyes-Chin-Wo S."/>
            <person name="Wang Z."/>
            <person name="Yang X."/>
            <person name="Kozik A."/>
            <person name="Arikit S."/>
            <person name="Song C."/>
            <person name="Xia L."/>
            <person name="Froenicke L."/>
            <person name="Lavelle D.O."/>
            <person name="Truco M.J."/>
            <person name="Xia R."/>
            <person name="Zhu S."/>
            <person name="Xu C."/>
            <person name="Xu H."/>
            <person name="Xu X."/>
            <person name="Cox K."/>
            <person name="Korf I."/>
            <person name="Meyers B.C."/>
            <person name="Michelmore R.W."/>
        </authorList>
    </citation>
    <scope>NUCLEOTIDE SEQUENCE [LARGE SCALE GENOMIC DNA]</scope>
    <source>
        <strain evidence="3">cv. Salinas</strain>
        <tissue evidence="2">Seedlings</tissue>
    </source>
</reference>
<dbReference type="InterPro" id="IPR003165">
    <property type="entry name" value="Piwi"/>
</dbReference>
<accession>A0A9R1VNK2</accession>
<dbReference type="Gene3D" id="3.30.420.10">
    <property type="entry name" value="Ribonuclease H-like superfamily/Ribonuclease H"/>
    <property type="match status" value="1"/>
</dbReference>
<dbReference type="InterPro" id="IPR012337">
    <property type="entry name" value="RNaseH-like_sf"/>
</dbReference>
<proteinExistence type="predicted"/>
<evidence type="ECO:0000313" key="3">
    <source>
        <dbReference type="Proteomes" id="UP000235145"/>
    </source>
</evidence>
<keyword evidence="3" id="KW-1185">Reference proteome</keyword>
<comment type="caution">
    <text evidence="2">The sequence shown here is derived from an EMBL/GenBank/DDBJ whole genome shotgun (WGS) entry which is preliminary data.</text>
</comment>
<evidence type="ECO:0000313" key="2">
    <source>
        <dbReference type="EMBL" id="KAJ0209585.1"/>
    </source>
</evidence>
<protein>
    <recommendedName>
        <fullName evidence="1">Piwi domain-containing protein</fullName>
    </recommendedName>
</protein>
<evidence type="ECO:0000259" key="1">
    <source>
        <dbReference type="PROSITE" id="PS50822"/>
    </source>
</evidence>
<dbReference type="PANTHER" id="PTHR22891">
    <property type="entry name" value="EUKARYOTIC TRANSLATION INITIATION FACTOR 2C"/>
    <property type="match status" value="1"/>
</dbReference>
<dbReference type="InterPro" id="IPR036397">
    <property type="entry name" value="RNaseH_sf"/>
</dbReference>
<sequence>MRELLLDFYTSSAKRKPDQIIIFRDGVSESQFNQVLNIELDQIIELVVYVTPPNQNGGNIRGWMTSRSLTTIEYCKESNTTITYIMKTYIVALYIIAKEYYNEMINVQ</sequence>
<dbReference type="SUPFAM" id="SSF53098">
    <property type="entry name" value="Ribonuclease H-like"/>
    <property type="match status" value="1"/>
</dbReference>
<dbReference type="PROSITE" id="PS50822">
    <property type="entry name" value="PIWI"/>
    <property type="match status" value="1"/>
</dbReference>
<name>A0A9R1VNK2_LACSA</name>
<dbReference type="GO" id="GO:0003676">
    <property type="term" value="F:nucleic acid binding"/>
    <property type="evidence" value="ECO:0007669"/>
    <property type="project" value="InterPro"/>
</dbReference>
<gene>
    <name evidence="2" type="ORF">LSAT_V11C400215380</name>
</gene>
<dbReference type="AlphaFoldDB" id="A0A9R1VNK2"/>
<dbReference type="EMBL" id="NBSK02000004">
    <property type="protein sequence ID" value="KAJ0209585.1"/>
    <property type="molecule type" value="Genomic_DNA"/>
</dbReference>
<dbReference type="Proteomes" id="UP000235145">
    <property type="component" value="Unassembled WGS sequence"/>
</dbReference>
<dbReference type="Pfam" id="PF02171">
    <property type="entry name" value="Piwi"/>
    <property type="match status" value="1"/>
</dbReference>
<feature type="domain" description="Piwi" evidence="1">
    <location>
        <begin position="1"/>
        <end position="45"/>
    </location>
</feature>
<organism evidence="2 3">
    <name type="scientific">Lactuca sativa</name>
    <name type="common">Garden lettuce</name>
    <dbReference type="NCBI Taxonomy" id="4236"/>
    <lineage>
        <taxon>Eukaryota</taxon>
        <taxon>Viridiplantae</taxon>
        <taxon>Streptophyta</taxon>
        <taxon>Embryophyta</taxon>
        <taxon>Tracheophyta</taxon>
        <taxon>Spermatophyta</taxon>
        <taxon>Magnoliopsida</taxon>
        <taxon>eudicotyledons</taxon>
        <taxon>Gunneridae</taxon>
        <taxon>Pentapetalae</taxon>
        <taxon>asterids</taxon>
        <taxon>campanulids</taxon>
        <taxon>Asterales</taxon>
        <taxon>Asteraceae</taxon>
        <taxon>Cichorioideae</taxon>
        <taxon>Cichorieae</taxon>
        <taxon>Lactucinae</taxon>
        <taxon>Lactuca</taxon>
    </lineage>
</organism>